<evidence type="ECO:0000256" key="7">
    <source>
        <dbReference type="ARBA" id="ARBA00023136"/>
    </source>
</evidence>
<keyword evidence="4 8" id="KW-1003">Cell membrane</keyword>
<sequence>MDFGLTAFEMVAIFSTMVIAYIIFGITGFGSALIASPVLALFIPVAKIVPLLAIVDMVAAITNVARHSRHADIAELKRLVPLMIIGSLIGATVLLRTRPDILLLALGIFVILYAIYSLNRRKPQKQFKPTAAIPFGLIGGIFSALFGSGGFIYAIYLSGRIASKDNLRITQTTLIGLSTLTRVVLFALAGVYMDLSILWMVLLLAPGMLVGLAIANKISLGISREQLIKIINILLLLSGTVLLVRYFGY</sequence>
<organism evidence="9 13">
    <name type="scientific">Yersinia enterocolitica</name>
    <dbReference type="NCBI Taxonomy" id="630"/>
    <lineage>
        <taxon>Bacteria</taxon>
        <taxon>Pseudomonadati</taxon>
        <taxon>Pseudomonadota</taxon>
        <taxon>Gammaproteobacteria</taxon>
        <taxon>Enterobacterales</taxon>
        <taxon>Yersiniaceae</taxon>
        <taxon>Yersinia</taxon>
    </lineage>
</organism>
<dbReference type="GO" id="GO:0005886">
    <property type="term" value="C:plasma membrane"/>
    <property type="evidence" value="ECO:0007669"/>
    <property type="project" value="UniProtKB-SubCell"/>
</dbReference>
<reference evidence="11 14" key="3">
    <citation type="submission" date="2021-01" db="EMBL/GenBank/DDBJ databases">
        <title>FDA dAtabase for Regulatory Grade micrObial Sequences (FDA-ARGOS): Supporting development and validation of Infectious Disease Dx tests.</title>
        <authorList>
            <person name="Blissenbach B."/>
            <person name="Krut O."/>
            <person name="Tallon L."/>
            <person name="Sadzewicz L."/>
            <person name="Zhao X."/>
            <person name="Boylan J."/>
            <person name="Ott S."/>
            <person name="Bowen H."/>
            <person name="Vavikolanu K."/>
            <person name="Mehta A."/>
            <person name="Aluvathingal J."/>
            <person name="Nadendla S."/>
            <person name="Yan Y."/>
            <person name="Sichtig H."/>
        </authorList>
    </citation>
    <scope>NUCLEOTIDE SEQUENCE [LARGE SCALE GENOMIC DNA]</scope>
    <source>
        <strain evidence="11 14">FDAARGOS_1082</strain>
    </source>
</reference>
<evidence type="ECO:0000256" key="4">
    <source>
        <dbReference type="ARBA" id="ARBA00022475"/>
    </source>
</evidence>
<evidence type="ECO:0000313" key="9">
    <source>
        <dbReference type="EMBL" id="CFQ53010.1"/>
    </source>
</evidence>
<evidence type="ECO:0000256" key="6">
    <source>
        <dbReference type="ARBA" id="ARBA00022989"/>
    </source>
</evidence>
<dbReference type="Pfam" id="PF01925">
    <property type="entry name" value="TauE"/>
    <property type="match status" value="1"/>
</dbReference>
<dbReference type="PANTHER" id="PTHR30269">
    <property type="entry name" value="TRANSMEMBRANE PROTEIN YFCA"/>
    <property type="match status" value="1"/>
</dbReference>
<feature type="transmembrane region" description="Helical" evidence="8">
    <location>
        <begin position="131"/>
        <end position="156"/>
    </location>
</feature>
<evidence type="ECO:0000313" key="10">
    <source>
        <dbReference type="EMBL" id="CNE02368.1"/>
    </source>
</evidence>
<feature type="transmembrane region" description="Helical" evidence="8">
    <location>
        <begin position="227"/>
        <end position="247"/>
    </location>
</feature>
<evidence type="ECO:0000313" key="13">
    <source>
        <dbReference type="Proteomes" id="UP000048841"/>
    </source>
</evidence>
<dbReference type="EMBL" id="CP068146">
    <property type="protein sequence ID" value="QQU45735.1"/>
    <property type="molecule type" value="Genomic_DNA"/>
</dbReference>
<dbReference type="Proteomes" id="UP000048841">
    <property type="component" value="Unassembled WGS sequence"/>
</dbReference>
<dbReference type="OMA" id="VLIHFMP"/>
<dbReference type="Proteomes" id="UP000041601">
    <property type="component" value="Unassembled WGS sequence"/>
</dbReference>
<comment type="subcellular location">
    <subcellularLocation>
        <location evidence="1 8">Cell membrane</location>
        <topology evidence="1 8">Multi-pass membrane protein</topology>
    </subcellularLocation>
</comment>
<reference evidence="9 13" key="2">
    <citation type="submission" date="2015-03" db="EMBL/GenBank/DDBJ databases">
        <authorList>
            <person name="Murphy D."/>
        </authorList>
    </citation>
    <scope>NUCLEOTIDE SEQUENCE [LARGE SCALE GENOMIC DNA]</scope>
    <source>
        <strain evidence="9 13">IP26249</strain>
    </source>
</reference>
<feature type="transmembrane region" description="Helical" evidence="8">
    <location>
        <begin position="12"/>
        <end position="35"/>
    </location>
</feature>
<keyword evidence="12" id="KW-1185">Reference proteome</keyword>
<evidence type="ECO:0000256" key="2">
    <source>
        <dbReference type="ARBA" id="ARBA00009142"/>
    </source>
</evidence>
<dbReference type="InterPro" id="IPR002781">
    <property type="entry name" value="TM_pro_TauE-like"/>
</dbReference>
<dbReference type="AlphaFoldDB" id="A0A0E1NE98"/>
<dbReference type="KEGG" id="yet:CH48_2409"/>
<evidence type="ECO:0000256" key="5">
    <source>
        <dbReference type="ARBA" id="ARBA00022692"/>
    </source>
</evidence>
<dbReference type="PATRIC" id="fig|630.129.peg.745"/>
<dbReference type="InterPro" id="IPR052017">
    <property type="entry name" value="TSUP"/>
</dbReference>
<keyword evidence="3" id="KW-0813">Transport</keyword>
<dbReference type="RefSeq" id="WP_005157160.1">
    <property type="nucleotide sequence ID" value="NZ_CGBC01000005.1"/>
</dbReference>
<evidence type="ECO:0000313" key="12">
    <source>
        <dbReference type="Proteomes" id="UP000041601"/>
    </source>
</evidence>
<dbReference type="EMBL" id="CPXJ01000034">
    <property type="protein sequence ID" value="CNE02368.1"/>
    <property type="molecule type" value="Genomic_DNA"/>
</dbReference>
<keyword evidence="5 8" id="KW-0812">Transmembrane</keyword>
<dbReference type="PANTHER" id="PTHR30269:SF32">
    <property type="entry name" value="MEMBRANE TRANSPORTER PROTEIN-RELATED"/>
    <property type="match status" value="1"/>
</dbReference>
<dbReference type="GeneID" id="31410360"/>
<dbReference type="Proteomes" id="UP000595309">
    <property type="component" value="Chromosome"/>
</dbReference>
<evidence type="ECO:0000313" key="14">
    <source>
        <dbReference type="Proteomes" id="UP000595309"/>
    </source>
</evidence>
<name>A0A0E1NE98_YEREN</name>
<keyword evidence="6 8" id="KW-1133">Transmembrane helix</keyword>
<gene>
    <name evidence="9" type="ORF">ERS137941_00475</name>
    <name evidence="10" type="ORF">ERS137959_02816</name>
    <name evidence="11" type="ORF">I6I39_12060</name>
</gene>
<keyword evidence="7 8" id="KW-0472">Membrane</keyword>
<comment type="similarity">
    <text evidence="2 8">Belongs to the 4-toluene sulfonate uptake permease (TSUP) (TC 2.A.102) family.</text>
</comment>
<protein>
    <recommendedName>
        <fullName evidence="8">Probable membrane transporter protein</fullName>
    </recommendedName>
</protein>
<evidence type="ECO:0000256" key="3">
    <source>
        <dbReference type="ARBA" id="ARBA00022448"/>
    </source>
</evidence>
<feature type="transmembrane region" description="Helical" evidence="8">
    <location>
        <begin position="101"/>
        <end position="119"/>
    </location>
</feature>
<accession>A0A0E1NE98</accession>
<proteinExistence type="inferred from homology"/>
<feature type="transmembrane region" description="Helical" evidence="8">
    <location>
        <begin position="41"/>
        <end position="64"/>
    </location>
</feature>
<feature type="transmembrane region" description="Helical" evidence="8">
    <location>
        <begin position="76"/>
        <end position="95"/>
    </location>
</feature>
<feature type="transmembrane region" description="Helical" evidence="8">
    <location>
        <begin position="197"/>
        <end position="215"/>
    </location>
</feature>
<evidence type="ECO:0000256" key="8">
    <source>
        <dbReference type="RuleBase" id="RU363041"/>
    </source>
</evidence>
<evidence type="ECO:0000256" key="1">
    <source>
        <dbReference type="ARBA" id="ARBA00004651"/>
    </source>
</evidence>
<reference evidence="10 12" key="1">
    <citation type="submission" date="2015-03" db="EMBL/GenBank/DDBJ databases">
        <authorList>
            <consortium name="Pathogen Informatics"/>
            <person name="Murphy D."/>
        </authorList>
    </citation>
    <scope>NUCLEOTIDE SEQUENCE [LARGE SCALE GENOMIC DNA]</scope>
    <source>
        <strain evidence="10 12">IP05342</strain>
    </source>
</reference>
<evidence type="ECO:0000313" key="11">
    <source>
        <dbReference type="EMBL" id="QQU45735.1"/>
    </source>
</evidence>
<dbReference type="EMBL" id="CGBR01000002">
    <property type="protein sequence ID" value="CFQ53010.1"/>
    <property type="molecule type" value="Genomic_DNA"/>
</dbReference>